<sequence length="148" mass="16868">MKVKTLSILLLSFLVFSCNKEKNALDAVNNVMVKDSLQLYKKMYDEAAYFSIDKNENAQKKFAPQEVEIVMAKVVQDFTTLNQQEGGNPLLPVDNTGNKTKVNKMSVINHQWLIIDFYGEGIVGELLIKYEYNTDATTEFKVLDTVLY</sequence>
<dbReference type="EMBL" id="RQTJ01000001">
    <property type="protein sequence ID" value="RRA97093.1"/>
    <property type="molecule type" value="Genomic_DNA"/>
</dbReference>
<dbReference type="OrthoDB" id="1451701at2"/>
<dbReference type="AlphaFoldDB" id="A0A3P1B8U5"/>
<keyword evidence="2" id="KW-0378">Hydrolase</keyword>
<comment type="caution">
    <text evidence="2">The sequence shown here is derived from an EMBL/GenBank/DDBJ whole genome shotgun (WGS) entry which is preliminary data.</text>
</comment>
<accession>A0A3P1B8U5</accession>
<evidence type="ECO:0000313" key="2">
    <source>
        <dbReference type="EMBL" id="RRA97093.1"/>
    </source>
</evidence>
<organism evidence="2 3">
    <name type="scientific">Paenimyroides viscosum</name>
    <dbReference type="NCBI Taxonomy" id="2488729"/>
    <lineage>
        <taxon>Bacteria</taxon>
        <taxon>Pseudomonadati</taxon>
        <taxon>Bacteroidota</taxon>
        <taxon>Flavobacteriia</taxon>
        <taxon>Flavobacteriales</taxon>
        <taxon>Flavobacteriaceae</taxon>
        <taxon>Paenimyroides</taxon>
    </lineage>
</organism>
<evidence type="ECO:0000313" key="3">
    <source>
        <dbReference type="Proteomes" id="UP000268372"/>
    </source>
</evidence>
<protein>
    <submittedName>
        <fullName evidence="2">Hydrolase</fullName>
    </submittedName>
</protein>
<evidence type="ECO:0000256" key="1">
    <source>
        <dbReference type="SAM" id="SignalP"/>
    </source>
</evidence>
<feature type="chain" id="PRO_5018046568" evidence="1">
    <location>
        <begin position="18"/>
        <end position="148"/>
    </location>
</feature>
<gene>
    <name evidence="2" type="ORF">EG242_00780</name>
</gene>
<feature type="signal peptide" evidence="1">
    <location>
        <begin position="1"/>
        <end position="17"/>
    </location>
</feature>
<dbReference type="Proteomes" id="UP000268372">
    <property type="component" value="Unassembled WGS sequence"/>
</dbReference>
<dbReference type="PROSITE" id="PS51257">
    <property type="entry name" value="PROKAR_LIPOPROTEIN"/>
    <property type="match status" value="1"/>
</dbReference>
<proteinExistence type="predicted"/>
<keyword evidence="3" id="KW-1185">Reference proteome</keyword>
<keyword evidence="1" id="KW-0732">Signal</keyword>
<dbReference type="GO" id="GO:0016787">
    <property type="term" value="F:hydrolase activity"/>
    <property type="evidence" value="ECO:0007669"/>
    <property type="project" value="UniProtKB-KW"/>
</dbReference>
<reference evidence="2 3" key="1">
    <citation type="submission" date="2018-11" db="EMBL/GenBank/DDBJ databases">
        <title>Flavobacterium sp. nov., YIM 102796 draft genome.</title>
        <authorList>
            <person name="Li G."/>
            <person name="Jiang Y."/>
        </authorList>
    </citation>
    <scope>NUCLEOTIDE SEQUENCE [LARGE SCALE GENOMIC DNA]</scope>
    <source>
        <strain evidence="2 3">YIM 102796</strain>
    </source>
</reference>
<name>A0A3P1B8U5_9FLAO</name>
<dbReference type="RefSeq" id="WP_124898016.1">
    <property type="nucleotide sequence ID" value="NZ_RQTJ01000001.1"/>
</dbReference>